<evidence type="ECO:0000313" key="7">
    <source>
        <dbReference type="EMBL" id="CAI5448416.1"/>
    </source>
</evidence>
<dbReference type="Proteomes" id="UP001152747">
    <property type="component" value="Unassembled WGS sequence"/>
</dbReference>
<protein>
    <submittedName>
        <fullName evidence="7">Uncharacterized protein</fullName>
    </submittedName>
</protein>
<dbReference type="Pfam" id="PF01060">
    <property type="entry name" value="TTR-52"/>
    <property type="match status" value="1"/>
</dbReference>
<keyword evidence="4 6" id="KW-0732">Signal</keyword>
<feature type="compositionally biased region" description="Gly residues" evidence="5">
    <location>
        <begin position="45"/>
        <end position="68"/>
    </location>
</feature>
<sequence>MFRITCILLVSLASAQFNGGPRGGNGGRFADGPNGFAIEQERGGFNNGPGGFNNGPRGPGGFNNGPGDGIGYNNNNQALYEAKGRLVCGLNPLNNVQVVLWDRQNGIYEQAQTDVIGGFRLRATSGNQPFIRPFLTIAHDCNDEQTPGLRKMTVQLPSGYTNQGTLALKSFDIGTWNLETVFSGEEFDTPSRSPQNFLGYFNHNFGGHQRGGPIINVA</sequence>
<dbReference type="PANTHER" id="PTHR21700:SF23">
    <property type="entry name" value="TRANSTHYRETIN-LIKE FAMILY PROTEIN"/>
    <property type="match status" value="1"/>
</dbReference>
<keyword evidence="3" id="KW-0964">Secreted</keyword>
<keyword evidence="8" id="KW-1185">Reference proteome</keyword>
<evidence type="ECO:0000256" key="4">
    <source>
        <dbReference type="ARBA" id="ARBA00022729"/>
    </source>
</evidence>
<dbReference type="Gene3D" id="2.60.40.3330">
    <property type="match status" value="1"/>
</dbReference>
<evidence type="ECO:0000256" key="3">
    <source>
        <dbReference type="ARBA" id="ARBA00022525"/>
    </source>
</evidence>
<evidence type="ECO:0000256" key="5">
    <source>
        <dbReference type="SAM" id="MobiDB-lite"/>
    </source>
</evidence>
<name>A0A9P1INS8_9PELO</name>
<gene>
    <name evidence="7" type="ORF">CAMP_LOCUS11053</name>
</gene>
<dbReference type="GO" id="GO:0009986">
    <property type="term" value="C:cell surface"/>
    <property type="evidence" value="ECO:0007669"/>
    <property type="project" value="InterPro"/>
</dbReference>
<reference evidence="7" key="1">
    <citation type="submission" date="2022-11" db="EMBL/GenBank/DDBJ databases">
        <authorList>
            <person name="Kikuchi T."/>
        </authorList>
    </citation>
    <scope>NUCLEOTIDE SEQUENCE</scope>
    <source>
        <strain evidence="7">PS1010</strain>
    </source>
</reference>
<comment type="similarity">
    <text evidence="2">Belongs to the nematode transthyretin-like family.</text>
</comment>
<evidence type="ECO:0000256" key="1">
    <source>
        <dbReference type="ARBA" id="ARBA00004613"/>
    </source>
</evidence>
<feature type="chain" id="PRO_5040502543" evidence="6">
    <location>
        <begin position="16"/>
        <end position="218"/>
    </location>
</feature>
<comment type="caution">
    <text evidence="7">The sequence shown here is derived from an EMBL/GenBank/DDBJ whole genome shotgun (WGS) entry which is preliminary data.</text>
</comment>
<evidence type="ECO:0000256" key="2">
    <source>
        <dbReference type="ARBA" id="ARBA00010112"/>
    </source>
</evidence>
<dbReference type="InterPro" id="IPR001534">
    <property type="entry name" value="Transthyretin-like"/>
</dbReference>
<dbReference type="AlphaFoldDB" id="A0A9P1INS8"/>
<organism evidence="7 8">
    <name type="scientific">Caenorhabditis angaria</name>
    <dbReference type="NCBI Taxonomy" id="860376"/>
    <lineage>
        <taxon>Eukaryota</taxon>
        <taxon>Metazoa</taxon>
        <taxon>Ecdysozoa</taxon>
        <taxon>Nematoda</taxon>
        <taxon>Chromadorea</taxon>
        <taxon>Rhabditida</taxon>
        <taxon>Rhabditina</taxon>
        <taxon>Rhabditomorpha</taxon>
        <taxon>Rhabditoidea</taxon>
        <taxon>Rhabditidae</taxon>
        <taxon>Peloderinae</taxon>
        <taxon>Caenorhabditis</taxon>
    </lineage>
</organism>
<proteinExistence type="inferred from homology"/>
<feature type="region of interest" description="Disordered" evidence="5">
    <location>
        <begin position="43"/>
        <end position="68"/>
    </location>
</feature>
<evidence type="ECO:0000313" key="8">
    <source>
        <dbReference type="Proteomes" id="UP001152747"/>
    </source>
</evidence>
<comment type="subcellular location">
    <subcellularLocation>
        <location evidence="1">Secreted</location>
    </subcellularLocation>
</comment>
<accession>A0A9P1INS8</accession>
<dbReference type="OrthoDB" id="5800079at2759"/>
<feature type="signal peptide" evidence="6">
    <location>
        <begin position="1"/>
        <end position="15"/>
    </location>
</feature>
<dbReference type="GO" id="GO:0005576">
    <property type="term" value="C:extracellular region"/>
    <property type="evidence" value="ECO:0007669"/>
    <property type="project" value="UniProtKB-SubCell"/>
</dbReference>
<dbReference type="PANTHER" id="PTHR21700">
    <property type="entry name" value="TRANSTHYRETIN-LIKE FAMILY PROTEIN-RELATED"/>
    <property type="match status" value="1"/>
</dbReference>
<evidence type="ECO:0000256" key="6">
    <source>
        <dbReference type="SAM" id="SignalP"/>
    </source>
</evidence>
<dbReference type="EMBL" id="CANHGI010000004">
    <property type="protein sequence ID" value="CAI5448416.1"/>
    <property type="molecule type" value="Genomic_DNA"/>
</dbReference>
<dbReference type="InterPro" id="IPR038479">
    <property type="entry name" value="Transthyretin-like_sf"/>
</dbReference>